<feature type="chain" id="PRO_5009535687" evidence="1">
    <location>
        <begin position="21"/>
        <end position="179"/>
    </location>
</feature>
<evidence type="ECO:0000313" key="3">
    <source>
        <dbReference type="Proteomes" id="UP000179047"/>
    </source>
</evidence>
<evidence type="ECO:0000256" key="1">
    <source>
        <dbReference type="SAM" id="SignalP"/>
    </source>
</evidence>
<sequence>MKQYLLVGLVGLASATTAIAAVRMGNTDRTTNQLNSVVIQTPTTSDHNLGPPCASQATLQDEINYANQTDARVIETAPSSLSRIIVLTPQSFDATNINAQAARRSNFTQNLAAVNTRGAPAIANKADPLAMISPTSLNHRRARERIHGASPMSGEQDFQSCTLLFAVNGRDSPTMLAVS</sequence>
<dbReference type="EMBL" id="MGKP01000011">
    <property type="protein sequence ID" value="OGN28990.1"/>
    <property type="molecule type" value="Genomic_DNA"/>
</dbReference>
<feature type="signal peptide" evidence="1">
    <location>
        <begin position="1"/>
        <end position="20"/>
    </location>
</feature>
<organism evidence="2 3">
    <name type="scientific">Candidatus Yanofskybacteria bacterium RIFCSPLOWO2_01_FULL_49_25</name>
    <dbReference type="NCBI Taxonomy" id="1802701"/>
    <lineage>
        <taxon>Bacteria</taxon>
        <taxon>Candidatus Yanofskyibacteriota</taxon>
    </lineage>
</organism>
<dbReference type="Proteomes" id="UP000179047">
    <property type="component" value="Unassembled WGS sequence"/>
</dbReference>
<proteinExistence type="predicted"/>
<gene>
    <name evidence="2" type="ORF">A3A33_01855</name>
</gene>
<dbReference type="AlphaFoldDB" id="A0A1F8GVG9"/>
<reference evidence="2 3" key="1">
    <citation type="journal article" date="2016" name="Nat. Commun.">
        <title>Thousands of microbial genomes shed light on interconnected biogeochemical processes in an aquifer system.</title>
        <authorList>
            <person name="Anantharaman K."/>
            <person name="Brown C.T."/>
            <person name="Hug L.A."/>
            <person name="Sharon I."/>
            <person name="Castelle C.J."/>
            <person name="Probst A.J."/>
            <person name="Thomas B.C."/>
            <person name="Singh A."/>
            <person name="Wilkins M.J."/>
            <person name="Karaoz U."/>
            <person name="Brodie E.L."/>
            <person name="Williams K.H."/>
            <person name="Hubbard S.S."/>
            <person name="Banfield J.F."/>
        </authorList>
    </citation>
    <scope>NUCLEOTIDE SEQUENCE [LARGE SCALE GENOMIC DNA]</scope>
</reference>
<accession>A0A1F8GVG9</accession>
<keyword evidence="1" id="KW-0732">Signal</keyword>
<protein>
    <submittedName>
        <fullName evidence="2">Uncharacterized protein</fullName>
    </submittedName>
</protein>
<dbReference type="STRING" id="1802701.A3A33_01855"/>
<evidence type="ECO:0000313" key="2">
    <source>
        <dbReference type="EMBL" id="OGN28990.1"/>
    </source>
</evidence>
<name>A0A1F8GVG9_9BACT</name>
<comment type="caution">
    <text evidence="2">The sequence shown here is derived from an EMBL/GenBank/DDBJ whole genome shotgun (WGS) entry which is preliminary data.</text>
</comment>